<protein>
    <submittedName>
        <fullName evidence="2">Uncharacterized protein</fullName>
    </submittedName>
</protein>
<evidence type="ECO:0000256" key="1">
    <source>
        <dbReference type="SAM" id="Phobius"/>
    </source>
</evidence>
<reference evidence="3" key="1">
    <citation type="journal article" date="2019" name="Int. J. Syst. Evol. Microbiol.">
        <title>The Global Catalogue of Microorganisms (GCM) 10K type strain sequencing project: providing services to taxonomists for standard genome sequencing and annotation.</title>
        <authorList>
            <consortium name="The Broad Institute Genomics Platform"/>
            <consortium name="The Broad Institute Genome Sequencing Center for Infectious Disease"/>
            <person name="Wu L."/>
            <person name="Ma J."/>
        </authorList>
    </citation>
    <scope>NUCLEOTIDE SEQUENCE [LARGE SCALE GENOMIC DNA]</scope>
    <source>
        <strain evidence="3">JCM 4586</strain>
    </source>
</reference>
<comment type="caution">
    <text evidence="2">The sequence shown here is derived from an EMBL/GenBank/DDBJ whole genome shotgun (WGS) entry which is preliminary data.</text>
</comment>
<evidence type="ECO:0000313" key="2">
    <source>
        <dbReference type="EMBL" id="GGY06944.1"/>
    </source>
</evidence>
<feature type="transmembrane region" description="Helical" evidence="1">
    <location>
        <begin position="20"/>
        <end position="45"/>
    </location>
</feature>
<accession>A0ABQ2Z9K7</accession>
<name>A0ABQ2Z9K7_9ACTN</name>
<proteinExistence type="predicted"/>
<keyword evidence="1" id="KW-1133">Transmembrane helix</keyword>
<gene>
    <name evidence="2" type="ORF">GCM10010324_62190</name>
</gene>
<keyword evidence="3" id="KW-1185">Reference proteome</keyword>
<sequence length="106" mass="11297">MAAQKGKGILLARFKKLPVVWKIVVIAGLAVCGFFAAKIILAVIVGLLMTAFAIAAMLLLPVMLIGGLAGGGRSGGGRKRYRDSYDKWCEENDGRGRYHSDSGVPF</sequence>
<evidence type="ECO:0000313" key="3">
    <source>
        <dbReference type="Proteomes" id="UP000659223"/>
    </source>
</evidence>
<dbReference type="Proteomes" id="UP000659223">
    <property type="component" value="Unassembled WGS sequence"/>
</dbReference>
<organism evidence="2 3">
    <name type="scientific">Streptomyces hiroshimensis</name>
    <dbReference type="NCBI Taxonomy" id="66424"/>
    <lineage>
        <taxon>Bacteria</taxon>
        <taxon>Bacillati</taxon>
        <taxon>Actinomycetota</taxon>
        <taxon>Actinomycetes</taxon>
        <taxon>Kitasatosporales</taxon>
        <taxon>Streptomycetaceae</taxon>
        <taxon>Streptomyces</taxon>
    </lineage>
</organism>
<keyword evidence="1" id="KW-0472">Membrane</keyword>
<feature type="transmembrane region" description="Helical" evidence="1">
    <location>
        <begin position="51"/>
        <end position="72"/>
    </location>
</feature>
<dbReference type="EMBL" id="BMUT01000018">
    <property type="protein sequence ID" value="GGY06944.1"/>
    <property type="molecule type" value="Genomic_DNA"/>
</dbReference>
<keyword evidence="1" id="KW-0812">Transmembrane</keyword>